<name>A0A1Z1M7G8_9FLOR</name>
<geneLocation type="chloroplast" evidence="2"/>
<dbReference type="EMBL" id="MF101421">
    <property type="protein sequence ID" value="ARW62037.1"/>
    <property type="molecule type" value="Genomic_DNA"/>
</dbReference>
<organism evidence="2">
    <name type="scientific">Bostrychia simpliciuscula</name>
    <dbReference type="NCBI Taxonomy" id="324754"/>
    <lineage>
        <taxon>Eukaryota</taxon>
        <taxon>Rhodophyta</taxon>
        <taxon>Florideophyceae</taxon>
        <taxon>Rhodymeniophycidae</taxon>
        <taxon>Ceramiales</taxon>
        <taxon>Rhodomelaceae</taxon>
        <taxon>Bostrychia</taxon>
    </lineage>
</organism>
<accession>A0A1Z1M7G8</accession>
<proteinExistence type="predicted"/>
<evidence type="ECO:0000256" key="1">
    <source>
        <dbReference type="SAM" id="Phobius"/>
    </source>
</evidence>
<dbReference type="GeneID" id="33355175"/>
<keyword evidence="1" id="KW-0812">Transmembrane</keyword>
<keyword evidence="1" id="KW-1133">Transmembrane helix</keyword>
<evidence type="ECO:0000313" key="2">
    <source>
        <dbReference type="EMBL" id="ARW62037.1"/>
    </source>
</evidence>
<sequence length="65" mass="7351">MDKKSKLAISTRSICANTQLYKSIELIEETQIGKLTNVFKNLTTFILAIILKPLIILITCLDLKK</sequence>
<dbReference type="RefSeq" id="YP_009393475.1">
    <property type="nucleotide sequence ID" value="NC_035268.1"/>
</dbReference>
<gene>
    <name evidence="2" type="primary">orf65</name>
</gene>
<feature type="transmembrane region" description="Helical" evidence="1">
    <location>
        <begin position="42"/>
        <end position="63"/>
    </location>
</feature>
<dbReference type="AlphaFoldDB" id="A0A1Z1M7G8"/>
<keyword evidence="2" id="KW-0934">Plastid</keyword>
<keyword evidence="1" id="KW-0472">Membrane</keyword>
<protein>
    <submittedName>
        <fullName evidence="2">Uncharacterized protein</fullName>
    </submittedName>
</protein>
<reference evidence="2" key="1">
    <citation type="journal article" date="2017" name="J. Phycol.">
        <title>Analysis of chloroplast genomes and a supermatrix inform reclassification of the Rhodomelaceae (Rhodophyta).</title>
        <authorList>
            <person name="Diaz-Tapia P."/>
            <person name="Maggs C.A."/>
            <person name="West J.A."/>
            <person name="Verbruggen H."/>
        </authorList>
    </citation>
    <scope>NUCLEOTIDE SEQUENCE</scope>
    <source>
        <strain evidence="2">JW3897</strain>
    </source>
</reference>
<keyword evidence="2" id="KW-0150">Chloroplast</keyword>